<dbReference type="InterPro" id="IPR001433">
    <property type="entry name" value="OxRdtase_FAD/NAD-bd"/>
</dbReference>
<keyword evidence="5" id="KW-1185">Reference proteome</keyword>
<dbReference type="SUPFAM" id="SSF63380">
    <property type="entry name" value="Riboflavin synthase domain-like"/>
    <property type="match status" value="1"/>
</dbReference>
<keyword evidence="2" id="KW-0479">Metal-binding</keyword>
<dbReference type="RefSeq" id="WP_090194317.1">
    <property type="nucleotide sequence ID" value="NZ_LT629785.1"/>
</dbReference>
<organism evidence="4 5">
    <name type="scientific">Pseudomonas pohangensis</name>
    <dbReference type="NCBI Taxonomy" id="364197"/>
    <lineage>
        <taxon>Bacteria</taxon>
        <taxon>Pseudomonadati</taxon>
        <taxon>Pseudomonadota</taxon>
        <taxon>Gammaproteobacteria</taxon>
        <taxon>Pseudomonadales</taxon>
        <taxon>Pseudomonadaceae</taxon>
        <taxon>Pseudomonas</taxon>
    </lineage>
</organism>
<dbReference type="GO" id="GO:0051537">
    <property type="term" value="F:2 iron, 2 sulfur cluster binding"/>
    <property type="evidence" value="ECO:0007669"/>
    <property type="project" value="UniProtKB-KW"/>
</dbReference>
<dbReference type="SUPFAM" id="SSF52343">
    <property type="entry name" value="Ferredoxin reductase-like, C-terminal NADP-linked domain"/>
    <property type="match status" value="1"/>
</dbReference>
<dbReference type="EMBL" id="LT629785">
    <property type="protein sequence ID" value="SDU10654.1"/>
    <property type="molecule type" value="Genomic_DNA"/>
</dbReference>
<dbReference type="Pfam" id="PF00175">
    <property type="entry name" value="NAD_binding_1"/>
    <property type="match status" value="1"/>
</dbReference>
<accession>A0A1H2FTJ4</accession>
<dbReference type="PIRSF" id="PIRSF006816">
    <property type="entry name" value="Cyc3_hyd_g"/>
    <property type="match status" value="1"/>
</dbReference>
<dbReference type="InterPro" id="IPR008333">
    <property type="entry name" value="Cbr1-like_FAD-bd_dom"/>
</dbReference>
<evidence type="ECO:0000313" key="5">
    <source>
        <dbReference type="Proteomes" id="UP000243232"/>
    </source>
</evidence>
<feature type="binding site" evidence="2">
    <location>
        <position position="241"/>
    </location>
    <ligand>
        <name>[2Fe-2S] cluster</name>
        <dbReference type="ChEBI" id="CHEBI:190135"/>
    </ligand>
</feature>
<dbReference type="GO" id="GO:0006221">
    <property type="term" value="P:pyrimidine nucleotide biosynthetic process"/>
    <property type="evidence" value="ECO:0007669"/>
    <property type="project" value="InterPro"/>
</dbReference>
<dbReference type="PANTHER" id="PTHR43513">
    <property type="entry name" value="DIHYDROOROTATE DEHYDROGENASE B (NAD(+)), ELECTRON TRANSFER SUBUNIT"/>
    <property type="match status" value="1"/>
</dbReference>
<dbReference type="AlphaFoldDB" id="A0A1H2FTJ4"/>
<dbReference type="InterPro" id="IPR012165">
    <property type="entry name" value="Cyt_c3_hydrogenase_gsu"/>
</dbReference>
<keyword evidence="2" id="KW-0001">2Fe-2S</keyword>
<evidence type="ECO:0000313" key="4">
    <source>
        <dbReference type="EMBL" id="SDU10654.1"/>
    </source>
</evidence>
<dbReference type="Gene3D" id="3.40.50.80">
    <property type="entry name" value="Nucleotide-binding domain of ferredoxin-NADP reductase (FNR) module"/>
    <property type="match status" value="1"/>
</dbReference>
<evidence type="ECO:0000259" key="3">
    <source>
        <dbReference type="PROSITE" id="PS51384"/>
    </source>
</evidence>
<comment type="cofactor">
    <cofactor evidence="2">
        <name>[2Fe-2S] cluster</name>
        <dbReference type="ChEBI" id="CHEBI:190135"/>
    </cofactor>
    <text evidence="2">Binds 1 [2Fe-2S] cluster per subunit.</text>
</comment>
<protein>
    <submittedName>
        <fullName evidence="4">NAD(P)H-flavin reductase</fullName>
    </submittedName>
</protein>
<keyword evidence="2" id="KW-0411">Iron-sulfur</keyword>
<dbReference type="InterPro" id="IPR039261">
    <property type="entry name" value="FNR_nucleotide-bd"/>
</dbReference>
<dbReference type="CDD" id="cd06221">
    <property type="entry name" value="sulfite_reductase_like"/>
    <property type="match status" value="1"/>
</dbReference>
<dbReference type="InterPro" id="IPR050353">
    <property type="entry name" value="PyrK_electron_transfer"/>
</dbReference>
<dbReference type="InterPro" id="IPR017927">
    <property type="entry name" value="FAD-bd_FR_type"/>
</dbReference>
<evidence type="ECO:0000256" key="2">
    <source>
        <dbReference type="PIRSR" id="PIRSR006816-2"/>
    </source>
</evidence>
<proteinExistence type="predicted"/>
<dbReference type="PROSITE" id="PS51384">
    <property type="entry name" value="FAD_FR"/>
    <property type="match status" value="1"/>
</dbReference>
<reference evidence="5" key="1">
    <citation type="submission" date="2016-10" db="EMBL/GenBank/DDBJ databases">
        <authorList>
            <person name="Varghese N."/>
            <person name="Submissions S."/>
        </authorList>
    </citation>
    <scope>NUCLEOTIDE SEQUENCE [LARGE SCALE GENOMIC DNA]</scope>
    <source>
        <strain evidence="5">DSM 17875</strain>
    </source>
</reference>
<dbReference type="OrthoDB" id="9796486at2"/>
<sequence length="279" mass="30351">MIDLTPRRLLLLDHYADGEDARHFTLRIEQPQAADLAATPGQFFMLVLPGYGEAPFTYVSTPDEQGVFSALIRRMGALTTALFALENGAVLGYRGPFGTGWPLFFKAQRVLAVAGGCGLAPLAGVIEAATRQPEPTQISLVYGARHAGTQVLARERNRWQQQMAVIETFDQARAGEREGSPLQHFDELFAAGVPDVLLCCGPEALMLAAAEECLRRGMAAESIWLSVERRMHCGVGLCGHCYVGSSYACVDGPTYRYDQYLKLLAHRPQFSAGVAPLSC</sequence>
<dbReference type="Proteomes" id="UP000243232">
    <property type="component" value="Chromosome I"/>
</dbReference>
<dbReference type="GO" id="GO:0016491">
    <property type="term" value="F:oxidoreductase activity"/>
    <property type="evidence" value="ECO:0007669"/>
    <property type="project" value="InterPro"/>
</dbReference>
<feature type="binding site" evidence="2">
    <location>
        <position position="249"/>
    </location>
    <ligand>
        <name>[2Fe-2S] cluster</name>
        <dbReference type="ChEBI" id="CHEBI:190135"/>
    </ligand>
</feature>
<keyword evidence="1" id="KW-0285">Flavoprotein</keyword>
<dbReference type="Gene3D" id="2.40.30.10">
    <property type="entry name" value="Translation factors"/>
    <property type="match status" value="1"/>
</dbReference>
<name>A0A1H2FTJ4_9PSED</name>
<comment type="cofactor">
    <cofactor evidence="1">
        <name>FAD</name>
        <dbReference type="ChEBI" id="CHEBI:57692"/>
    </cofactor>
    <text evidence="1">Binds 1 FAD per subunit.</text>
</comment>
<dbReference type="PRINTS" id="PR00410">
    <property type="entry name" value="PHEHYDRXLASE"/>
</dbReference>
<dbReference type="Pfam" id="PF00970">
    <property type="entry name" value="FAD_binding_6"/>
    <property type="match status" value="1"/>
</dbReference>
<dbReference type="GO" id="GO:0050660">
    <property type="term" value="F:flavin adenine dinucleotide binding"/>
    <property type="evidence" value="ECO:0007669"/>
    <property type="project" value="InterPro"/>
</dbReference>
<dbReference type="GO" id="GO:0046872">
    <property type="term" value="F:metal ion binding"/>
    <property type="evidence" value="ECO:0007669"/>
    <property type="project" value="UniProtKB-KW"/>
</dbReference>
<dbReference type="InterPro" id="IPR019480">
    <property type="entry name" value="Dihydroorotate_DH_Fe-S-bd"/>
</dbReference>
<feature type="binding site" evidence="1">
    <location>
        <begin position="71"/>
        <end position="73"/>
    </location>
    <ligand>
        <name>FAD</name>
        <dbReference type="ChEBI" id="CHEBI:57692"/>
    </ligand>
</feature>
<dbReference type="InterPro" id="IPR017938">
    <property type="entry name" value="Riboflavin_synthase-like_b-brl"/>
</dbReference>
<feature type="binding site" evidence="2">
    <location>
        <position position="238"/>
    </location>
    <ligand>
        <name>[2Fe-2S] cluster</name>
        <dbReference type="ChEBI" id="CHEBI:190135"/>
    </ligand>
</feature>
<dbReference type="STRING" id="364197.SAMN05216296_1802"/>
<feature type="binding site" evidence="2">
    <location>
        <position position="233"/>
    </location>
    <ligand>
        <name>[2Fe-2S] cluster</name>
        <dbReference type="ChEBI" id="CHEBI:190135"/>
    </ligand>
</feature>
<gene>
    <name evidence="4" type="ORF">SAMN05216296_1802</name>
</gene>
<evidence type="ECO:0000256" key="1">
    <source>
        <dbReference type="PIRSR" id="PIRSR006816-1"/>
    </source>
</evidence>
<keyword evidence="1" id="KW-0274">FAD</keyword>
<keyword evidence="2" id="KW-0408">Iron</keyword>
<feature type="domain" description="FAD-binding FR-type" evidence="3">
    <location>
        <begin position="4"/>
        <end position="103"/>
    </location>
</feature>
<dbReference type="Pfam" id="PF10418">
    <property type="entry name" value="DHODB_Fe-S_bind"/>
    <property type="match status" value="1"/>
</dbReference>